<name>A0A917STP7_9ACTN</name>
<keyword evidence="3" id="KW-1185">Reference proteome</keyword>
<reference evidence="2" key="1">
    <citation type="journal article" date="2014" name="Int. J. Syst. Evol. Microbiol.">
        <title>Complete genome sequence of Corynebacterium casei LMG S-19264T (=DSM 44701T), isolated from a smear-ripened cheese.</title>
        <authorList>
            <consortium name="US DOE Joint Genome Institute (JGI-PGF)"/>
            <person name="Walter F."/>
            <person name="Albersmeier A."/>
            <person name="Kalinowski J."/>
            <person name="Ruckert C."/>
        </authorList>
    </citation>
    <scope>NUCLEOTIDE SEQUENCE</scope>
    <source>
        <strain evidence="2">CGMCC 4.7308</strain>
    </source>
</reference>
<sequence length="99" mass="10046">MSVSFSTRSGPPAGTPATARLVAGALPPQGRRSVQVRAAAPAAVPQQPPHHTSSSPGRGPGGLAGRMVRAVLARLDAGLDLHEAQGVRVHNPGRILGRP</sequence>
<accession>A0A917STP7</accession>
<dbReference type="Proteomes" id="UP000655208">
    <property type="component" value="Unassembled WGS sequence"/>
</dbReference>
<comment type="caution">
    <text evidence="2">The sequence shown here is derived from an EMBL/GenBank/DDBJ whole genome shotgun (WGS) entry which is preliminary data.</text>
</comment>
<proteinExistence type="predicted"/>
<reference evidence="2" key="2">
    <citation type="submission" date="2020-09" db="EMBL/GenBank/DDBJ databases">
        <authorList>
            <person name="Sun Q."/>
            <person name="Zhou Y."/>
        </authorList>
    </citation>
    <scope>NUCLEOTIDE SEQUENCE</scope>
    <source>
        <strain evidence="2">CGMCC 4.7308</strain>
    </source>
</reference>
<dbReference type="AlphaFoldDB" id="A0A917STP7"/>
<organism evidence="2 3">
    <name type="scientific">Nakamurella endophytica</name>
    <dbReference type="NCBI Taxonomy" id="1748367"/>
    <lineage>
        <taxon>Bacteria</taxon>
        <taxon>Bacillati</taxon>
        <taxon>Actinomycetota</taxon>
        <taxon>Actinomycetes</taxon>
        <taxon>Nakamurellales</taxon>
        <taxon>Nakamurellaceae</taxon>
        <taxon>Nakamurella</taxon>
    </lineage>
</organism>
<dbReference type="RefSeq" id="WP_188941033.1">
    <property type="nucleotide sequence ID" value="NZ_BMNA01000003.1"/>
</dbReference>
<gene>
    <name evidence="2" type="ORF">GCM10011594_16220</name>
</gene>
<evidence type="ECO:0000313" key="3">
    <source>
        <dbReference type="Proteomes" id="UP000655208"/>
    </source>
</evidence>
<feature type="compositionally biased region" description="Low complexity" evidence="1">
    <location>
        <begin position="31"/>
        <end position="56"/>
    </location>
</feature>
<feature type="region of interest" description="Disordered" evidence="1">
    <location>
        <begin position="26"/>
        <end position="65"/>
    </location>
</feature>
<evidence type="ECO:0000313" key="2">
    <source>
        <dbReference type="EMBL" id="GGL97265.1"/>
    </source>
</evidence>
<evidence type="ECO:0000256" key="1">
    <source>
        <dbReference type="SAM" id="MobiDB-lite"/>
    </source>
</evidence>
<protein>
    <submittedName>
        <fullName evidence="2">Uncharacterized protein</fullName>
    </submittedName>
</protein>
<dbReference type="EMBL" id="BMNA01000003">
    <property type="protein sequence ID" value="GGL97265.1"/>
    <property type="molecule type" value="Genomic_DNA"/>
</dbReference>